<dbReference type="Pfam" id="PF11275">
    <property type="entry name" value="DUF3077"/>
    <property type="match status" value="1"/>
</dbReference>
<proteinExistence type="predicted"/>
<name>A0A6I5RWP8_9PSED</name>
<reference evidence="1 2" key="1">
    <citation type="submission" date="2020-02" db="EMBL/GenBank/DDBJ databases">
        <title>Broccoli isolated Pseudomonas sp.</title>
        <authorList>
            <person name="Fujikawa T."/>
            <person name="Sawada H."/>
        </authorList>
    </citation>
    <scope>NUCLEOTIDE SEQUENCE [LARGE SCALE GENOMIC DNA]</scope>
    <source>
        <strain evidence="1 2">JCM 32154</strain>
    </source>
</reference>
<protein>
    <submittedName>
        <fullName evidence="1">DUF3077 domain-containing protein</fullName>
    </submittedName>
</protein>
<dbReference type="RefSeq" id="WP_163939907.1">
    <property type="nucleotide sequence ID" value="NZ_BMQU01000007.1"/>
</dbReference>
<accession>A0A6I5RWP8</accession>
<dbReference type="Proteomes" id="UP000471751">
    <property type="component" value="Unassembled WGS sequence"/>
</dbReference>
<evidence type="ECO:0000313" key="2">
    <source>
        <dbReference type="Proteomes" id="UP000471751"/>
    </source>
</evidence>
<gene>
    <name evidence="1" type="ORF">G3O07_23815</name>
</gene>
<comment type="caution">
    <text evidence="1">The sequence shown here is derived from an EMBL/GenBank/DDBJ whole genome shotgun (WGS) entry which is preliminary data.</text>
</comment>
<evidence type="ECO:0000313" key="1">
    <source>
        <dbReference type="EMBL" id="NES12065.1"/>
    </source>
</evidence>
<dbReference type="EMBL" id="JAAHBT010000432">
    <property type="protein sequence ID" value="NES12065.1"/>
    <property type="molecule type" value="Genomic_DNA"/>
</dbReference>
<dbReference type="AlphaFoldDB" id="A0A6I5RWP8"/>
<organism evidence="1 2">
    <name type="scientific">Pseudomonas laurentiana</name>
    <dbReference type="NCBI Taxonomy" id="2364649"/>
    <lineage>
        <taxon>Bacteria</taxon>
        <taxon>Pseudomonadati</taxon>
        <taxon>Pseudomonadota</taxon>
        <taxon>Gammaproteobacteria</taxon>
        <taxon>Pseudomonadales</taxon>
        <taxon>Pseudomonadaceae</taxon>
        <taxon>Pseudomonas</taxon>
    </lineage>
</organism>
<sequence length="106" mass="11129">MKKIVPDPPPALGTTAAIPFGTCQSSHPPMFSVCSGIQAEDALVHATLLLRGIRDVTDYYCQHHAEETGRGMLWSVLHSAEMAKALVEGVLDGMPVSSAGPAPTST</sequence>
<dbReference type="InterPro" id="IPR021427">
    <property type="entry name" value="DUF3077"/>
</dbReference>
<keyword evidence="2" id="KW-1185">Reference proteome</keyword>